<organism evidence="1 2">
    <name type="scientific">Leucogyrophana mollusca</name>
    <dbReference type="NCBI Taxonomy" id="85980"/>
    <lineage>
        <taxon>Eukaryota</taxon>
        <taxon>Fungi</taxon>
        <taxon>Dikarya</taxon>
        <taxon>Basidiomycota</taxon>
        <taxon>Agaricomycotina</taxon>
        <taxon>Agaricomycetes</taxon>
        <taxon>Agaricomycetidae</taxon>
        <taxon>Boletales</taxon>
        <taxon>Boletales incertae sedis</taxon>
        <taxon>Leucogyrophana</taxon>
    </lineage>
</organism>
<reference evidence="1" key="1">
    <citation type="journal article" date="2021" name="New Phytol.">
        <title>Evolutionary innovations through gain and loss of genes in the ectomycorrhizal Boletales.</title>
        <authorList>
            <person name="Wu G."/>
            <person name="Miyauchi S."/>
            <person name="Morin E."/>
            <person name="Kuo A."/>
            <person name="Drula E."/>
            <person name="Varga T."/>
            <person name="Kohler A."/>
            <person name="Feng B."/>
            <person name="Cao Y."/>
            <person name="Lipzen A."/>
            <person name="Daum C."/>
            <person name="Hundley H."/>
            <person name="Pangilinan J."/>
            <person name="Johnson J."/>
            <person name="Barry K."/>
            <person name="LaButti K."/>
            <person name="Ng V."/>
            <person name="Ahrendt S."/>
            <person name="Min B."/>
            <person name="Choi I.G."/>
            <person name="Park H."/>
            <person name="Plett J.M."/>
            <person name="Magnuson J."/>
            <person name="Spatafora J.W."/>
            <person name="Nagy L.G."/>
            <person name="Henrissat B."/>
            <person name="Grigoriev I.V."/>
            <person name="Yang Z.L."/>
            <person name="Xu J."/>
            <person name="Martin F.M."/>
        </authorList>
    </citation>
    <scope>NUCLEOTIDE SEQUENCE</scope>
    <source>
        <strain evidence="1">KUC20120723A-06</strain>
    </source>
</reference>
<name>A0ACB8BFQ7_9AGAM</name>
<sequence>MQNHPSYPKLSQLIAKYPKASAALFQVYNDLLLAQRWSDIEVLDLPACSRGAIKGRRPITDTETIRSTCVVVPCSIAESLSTSWFHAAFASLGDPPPEEMYLAITTEDASTVYYKISKGIVKPPV</sequence>
<dbReference type="Proteomes" id="UP000790709">
    <property type="component" value="Unassembled WGS sequence"/>
</dbReference>
<evidence type="ECO:0000313" key="1">
    <source>
        <dbReference type="EMBL" id="KAH7924539.1"/>
    </source>
</evidence>
<dbReference type="EMBL" id="MU266422">
    <property type="protein sequence ID" value="KAH7924539.1"/>
    <property type="molecule type" value="Genomic_DNA"/>
</dbReference>
<proteinExistence type="predicted"/>
<accession>A0ACB8BFQ7</accession>
<gene>
    <name evidence="1" type="ORF">BV22DRAFT_1035053</name>
</gene>
<evidence type="ECO:0000313" key="2">
    <source>
        <dbReference type="Proteomes" id="UP000790709"/>
    </source>
</evidence>
<protein>
    <submittedName>
        <fullName evidence="1">Uncharacterized protein</fullName>
    </submittedName>
</protein>
<keyword evidence="2" id="KW-1185">Reference proteome</keyword>
<comment type="caution">
    <text evidence="1">The sequence shown here is derived from an EMBL/GenBank/DDBJ whole genome shotgun (WGS) entry which is preliminary data.</text>
</comment>